<dbReference type="Proteomes" id="UP000198725">
    <property type="component" value="Unassembled WGS sequence"/>
</dbReference>
<evidence type="ECO:0000313" key="2">
    <source>
        <dbReference type="Proteomes" id="UP000198725"/>
    </source>
</evidence>
<proteinExistence type="predicted"/>
<dbReference type="AlphaFoldDB" id="A0A1I4F408"/>
<gene>
    <name evidence="1" type="ORF">SAMN05192579_11587</name>
</gene>
<dbReference type="Pfam" id="PF20137">
    <property type="entry name" value="BubE"/>
    <property type="match status" value="1"/>
</dbReference>
<dbReference type="EMBL" id="FOSR01000015">
    <property type="protein sequence ID" value="SFL12664.1"/>
    <property type="molecule type" value="Genomic_DNA"/>
</dbReference>
<keyword evidence="2" id="KW-1185">Reference proteome</keyword>
<dbReference type="RefSeq" id="WP_092704893.1">
    <property type="nucleotide sequence ID" value="NZ_FOSR01000015.1"/>
</dbReference>
<sequence length="137" mass="15264">MTYVYEAVKRIPTTLSPGVIYHNVEFELAALRCACGCGHRITLLVPDGHRISVQGAVPSVTPSILVGDAPCHSHYFISSGEVEWLRAFSPSQAEAVMRGQVARHVSADRASRSLWERWRRAVLRAIGRVMRFFNGSR</sequence>
<protein>
    <submittedName>
        <fullName evidence="1">Uncharacterized protein</fullName>
    </submittedName>
</protein>
<accession>A0A1I4F408</accession>
<reference evidence="2" key="1">
    <citation type="submission" date="2016-10" db="EMBL/GenBank/DDBJ databases">
        <authorList>
            <person name="Varghese N."/>
            <person name="Submissions S."/>
        </authorList>
    </citation>
    <scope>NUCLEOTIDE SEQUENCE [LARGE SCALE GENOMIC DNA]</scope>
    <source>
        <strain evidence="2">MO64</strain>
    </source>
</reference>
<organism evidence="1 2">
    <name type="scientific">Rhodanobacter glycinis</name>
    <dbReference type="NCBI Taxonomy" id="582702"/>
    <lineage>
        <taxon>Bacteria</taxon>
        <taxon>Pseudomonadati</taxon>
        <taxon>Pseudomonadota</taxon>
        <taxon>Gammaproteobacteria</taxon>
        <taxon>Lysobacterales</taxon>
        <taxon>Rhodanobacteraceae</taxon>
        <taxon>Rhodanobacter</taxon>
    </lineage>
</organism>
<evidence type="ECO:0000313" key="1">
    <source>
        <dbReference type="EMBL" id="SFL12664.1"/>
    </source>
</evidence>
<name>A0A1I4F408_9GAMM</name>
<dbReference type="InterPro" id="IPR045384">
    <property type="entry name" value="DUF6527"/>
</dbReference>